<dbReference type="AlphaFoldDB" id="H3BVQ7"/>
<sequence length="175" mass="19731">MDDALQTMTQSQTFSDVRSSSPEIFGLQEPSYIDTPLASVSQLSLKAQVKDMSYLPVLHYRSKAEKKLVAGIRLQYVSPQMEKVFGRIQSRFQETMSLAEKMGITKVLKSKNFIIAVTKMCLDSSPTTRAHGYALLHDMNNEAGTEKLLSLIDAKNRSRIEINLKKTRKQSRGWG</sequence>
<accession>H3BVQ7</accession>
<dbReference type="HOGENOM" id="CLU_1532074_0_0_1"/>
<dbReference type="GeneTree" id="ENSGT00940000167261"/>
<reference evidence="1" key="3">
    <citation type="submission" date="2025-09" db="UniProtKB">
        <authorList>
            <consortium name="Ensembl"/>
        </authorList>
    </citation>
    <scope>IDENTIFICATION</scope>
</reference>
<keyword evidence="2" id="KW-1185">Reference proteome</keyword>
<evidence type="ECO:0000313" key="2">
    <source>
        <dbReference type="Proteomes" id="UP000007303"/>
    </source>
</evidence>
<proteinExistence type="predicted"/>
<reference evidence="2" key="1">
    <citation type="journal article" date="2004" name="Nature">
        <title>Genome duplication in the teleost fish Tetraodon nigroviridis reveals the early vertebrate proto-karyotype.</title>
        <authorList>
            <person name="Jaillon O."/>
            <person name="Aury J.-M."/>
            <person name="Brunet F."/>
            <person name="Petit J.-L."/>
            <person name="Stange-Thomann N."/>
            <person name="Mauceli E."/>
            <person name="Bouneau L."/>
            <person name="Fischer C."/>
            <person name="Ozouf-Costaz C."/>
            <person name="Bernot A."/>
            <person name="Nicaud S."/>
            <person name="Jaffe D."/>
            <person name="Fisher S."/>
            <person name="Lutfalla G."/>
            <person name="Dossat C."/>
            <person name="Segurens B."/>
            <person name="Dasilva C."/>
            <person name="Salanoubat M."/>
            <person name="Levy M."/>
            <person name="Boudet N."/>
            <person name="Castellano S."/>
            <person name="Anthouard V."/>
            <person name="Jubin C."/>
            <person name="Castelli V."/>
            <person name="Katinka M."/>
            <person name="Vacherie B."/>
            <person name="Biemont C."/>
            <person name="Skalli Z."/>
            <person name="Cattolico L."/>
            <person name="Poulain J."/>
            <person name="De Berardinis V."/>
            <person name="Cruaud C."/>
            <person name="Duprat S."/>
            <person name="Brottier P."/>
            <person name="Coutanceau J.-P."/>
            <person name="Gouzy J."/>
            <person name="Parra G."/>
            <person name="Lardier G."/>
            <person name="Chapple C."/>
            <person name="McKernan K.J."/>
            <person name="McEwan P."/>
            <person name="Bosak S."/>
            <person name="Kellis M."/>
            <person name="Volff J.-N."/>
            <person name="Guigo R."/>
            <person name="Zody M.C."/>
            <person name="Mesirov J."/>
            <person name="Lindblad-Toh K."/>
            <person name="Birren B."/>
            <person name="Nusbaum C."/>
            <person name="Kahn D."/>
            <person name="Robinson-Rechavi M."/>
            <person name="Laudet V."/>
            <person name="Schachter V."/>
            <person name="Quetier F."/>
            <person name="Saurin W."/>
            <person name="Scarpelli C."/>
            <person name="Wincker P."/>
            <person name="Lander E.S."/>
            <person name="Weissenbach J."/>
            <person name="Roest Crollius H."/>
        </authorList>
    </citation>
    <scope>NUCLEOTIDE SEQUENCE [LARGE SCALE GENOMIC DNA]</scope>
</reference>
<protein>
    <submittedName>
        <fullName evidence="1">Uncharacterized protein</fullName>
    </submittedName>
</protein>
<dbReference type="Ensembl" id="ENSTNIT00000000794.1">
    <property type="protein sequence ID" value="ENSTNIP00000000069.1"/>
    <property type="gene ID" value="ENSTNIG00000001306.1"/>
</dbReference>
<reference evidence="1" key="2">
    <citation type="submission" date="2025-08" db="UniProtKB">
        <authorList>
            <consortium name="Ensembl"/>
        </authorList>
    </citation>
    <scope>IDENTIFICATION</scope>
</reference>
<evidence type="ECO:0000313" key="1">
    <source>
        <dbReference type="Ensembl" id="ENSTNIP00000000069.1"/>
    </source>
</evidence>
<organism evidence="1 2">
    <name type="scientific">Tetraodon nigroviridis</name>
    <name type="common">Spotted green pufferfish</name>
    <name type="synonym">Chelonodon nigroviridis</name>
    <dbReference type="NCBI Taxonomy" id="99883"/>
    <lineage>
        <taxon>Eukaryota</taxon>
        <taxon>Metazoa</taxon>
        <taxon>Chordata</taxon>
        <taxon>Craniata</taxon>
        <taxon>Vertebrata</taxon>
        <taxon>Euteleostomi</taxon>
        <taxon>Actinopterygii</taxon>
        <taxon>Neopterygii</taxon>
        <taxon>Teleostei</taxon>
        <taxon>Neoteleostei</taxon>
        <taxon>Acanthomorphata</taxon>
        <taxon>Eupercaria</taxon>
        <taxon>Tetraodontiformes</taxon>
        <taxon>Tetradontoidea</taxon>
        <taxon>Tetraodontidae</taxon>
        <taxon>Tetraodon</taxon>
    </lineage>
</organism>
<name>H3BVQ7_TETNG</name>
<dbReference type="Proteomes" id="UP000007303">
    <property type="component" value="Unassembled WGS sequence"/>
</dbReference>